<accession>A0A7W6HYV0</accession>
<evidence type="ECO:0000313" key="7">
    <source>
        <dbReference type="Proteomes" id="UP000546007"/>
    </source>
</evidence>
<dbReference type="InterPro" id="IPR017937">
    <property type="entry name" value="Thioredoxin_CS"/>
</dbReference>
<evidence type="ECO:0000313" key="6">
    <source>
        <dbReference type="EMBL" id="MBB4027541.1"/>
    </source>
</evidence>
<dbReference type="PROSITE" id="PS51352">
    <property type="entry name" value="THIOREDOXIN_2"/>
    <property type="match status" value="1"/>
</dbReference>
<dbReference type="PROSITE" id="PS00194">
    <property type="entry name" value="THIOREDOXIN_1"/>
    <property type="match status" value="1"/>
</dbReference>
<evidence type="ECO:0000256" key="1">
    <source>
        <dbReference type="ARBA" id="ARBA00004196"/>
    </source>
</evidence>
<dbReference type="PANTHER" id="PTHR42852:SF6">
    <property type="entry name" value="THIOL:DISULFIDE INTERCHANGE PROTEIN DSBE"/>
    <property type="match status" value="1"/>
</dbReference>
<feature type="domain" description="Thioredoxin" evidence="5">
    <location>
        <begin position="336"/>
        <end position="477"/>
    </location>
</feature>
<dbReference type="PROSITE" id="PS51257">
    <property type="entry name" value="PROKAR_LIPOPROTEIN"/>
    <property type="match status" value="1"/>
</dbReference>
<dbReference type="GO" id="GO:0030313">
    <property type="term" value="C:cell envelope"/>
    <property type="evidence" value="ECO:0007669"/>
    <property type="project" value="UniProtKB-SubCell"/>
</dbReference>
<name>A0A7W6HYV0_9BACT</name>
<dbReference type="InterPro" id="IPR036249">
    <property type="entry name" value="Thioredoxin-like_sf"/>
</dbReference>
<dbReference type="GO" id="GO:0016491">
    <property type="term" value="F:oxidoreductase activity"/>
    <property type="evidence" value="ECO:0007669"/>
    <property type="project" value="InterPro"/>
</dbReference>
<organism evidence="6 7">
    <name type="scientific">Butyricimonas faecihominis</name>
    <dbReference type="NCBI Taxonomy" id="1472416"/>
    <lineage>
        <taxon>Bacteria</taxon>
        <taxon>Pseudomonadati</taxon>
        <taxon>Bacteroidota</taxon>
        <taxon>Bacteroidia</taxon>
        <taxon>Bacteroidales</taxon>
        <taxon>Odoribacteraceae</taxon>
        <taxon>Butyricimonas</taxon>
    </lineage>
</organism>
<keyword evidence="2" id="KW-0201">Cytochrome c-type biogenesis</keyword>
<dbReference type="GeneID" id="93103079"/>
<keyword evidence="3" id="KW-1015">Disulfide bond</keyword>
<dbReference type="RefSeq" id="WP_124315727.1">
    <property type="nucleotide sequence ID" value="NZ_AP028155.1"/>
</dbReference>
<dbReference type="AlphaFoldDB" id="A0A7W6HYV0"/>
<dbReference type="OrthoDB" id="1095575at2"/>
<dbReference type="CDD" id="cd02966">
    <property type="entry name" value="TlpA_like_family"/>
    <property type="match status" value="1"/>
</dbReference>
<dbReference type="SUPFAM" id="SSF52833">
    <property type="entry name" value="Thioredoxin-like"/>
    <property type="match status" value="1"/>
</dbReference>
<dbReference type="Pfam" id="PF00578">
    <property type="entry name" value="AhpC-TSA"/>
    <property type="match status" value="1"/>
</dbReference>
<evidence type="ECO:0000256" key="4">
    <source>
        <dbReference type="ARBA" id="ARBA00023284"/>
    </source>
</evidence>
<dbReference type="Proteomes" id="UP000546007">
    <property type="component" value="Unassembled WGS sequence"/>
</dbReference>
<evidence type="ECO:0000259" key="5">
    <source>
        <dbReference type="PROSITE" id="PS51352"/>
    </source>
</evidence>
<comment type="subcellular location">
    <subcellularLocation>
        <location evidence="1">Cell envelope</location>
    </subcellularLocation>
</comment>
<evidence type="ECO:0000256" key="2">
    <source>
        <dbReference type="ARBA" id="ARBA00022748"/>
    </source>
</evidence>
<evidence type="ECO:0000256" key="3">
    <source>
        <dbReference type="ARBA" id="ARBA00023157"/>
    </source>
</evidence>
<proteinExistence type="predicted"/>
<dbReference type="Gene3D" id="3.40.30.10">
    <property type="entry name" value="Glutaredoxin"/>
    <property type="match status" value="1"/>
</dbReference>
<sequence length="478" mass="55230">MKLNVFIVIKEIFVLCIALLFAACGSGNKLHEHDNELAKLSLDAFAEVKGQVHREKMDEVGLYEVVNGAETLISKTRVGKNGWYGFAIEPARPGFYTVGGEKTSERIRVYLEAGDRAEVNILEDTLVITNRNTPENLLLARWESIFEPVRRRVDHKDFIFFTYKELFPYYMDFLPKVEEFKREIRSENPFFEELLRQTVEYDVEYFALRILSAVKVDRAVMRGCRPEPGDYPDYYSTLVSKDKLNDSSLLRQPYGVDYLMSYTNLALQKLNRKQTIVDQLEWVPCDLLKAEIVLRHAGWAKTYEKYDEIVTYFSKYLTTESHHRRMDELSAKLYVGNKGAKAADFTYPDRNGKLVSLSDFKGKVVVVDVWATWCGPCRKEIPYLIKLEEEMRGKDVVFIGVSVDEKKDHQAWLDVLDKEGLEGIQLFASGWSQIVKDYKIKGIPRFMVFDRQGKVVTIDSPRPSDPRLKALLDAELEK</sequence>
<protein>
    <submittedName>
        <fullName evidence="6">Thiol-disulfide isomerase/thioredoxin</fullName>
    </submittedName>
</protein>
<dbReference type="InterPro" id="IPR050553">
    <property type="entry name" value="Thioredoxin_ResA/DsbE_sf"/>
</dbReference>
<dbReference type="EMBL" id="JACIES010000010">
    <property type="protein sequence ID" value="MBB4027541.1"/>
    <property type="molecule type" value="Genomic_DNA"/>
</dbReference>
<dbReference type="GO" id="GO:0016853">
    <property type="term" value="F:isomerase activity"/>
    <property type="evidence" value="ECO:0007669"/>
    <property type="project" value="UniProtKB-KW"/>
</dbReference>
<gene>
    <name evidence="6" type="ORF">GGR14_003353</name>
</gene>
<reference evidence="6 7" key="1">
    <citation type="submission" date="2020-08" db="EMBL/GenBank/DDBJ databases">
        <title>Genomic Encyclopedia of Type Strains, Phase IV (KMG-IV): sequencing the most valuable type-strain genomes for metagenomic binning, comparative biology and taxonomic classification.</title>
        <authorList>
            <person name="Goeker M."/>
        </authorList>
    </citation>
    <scope>NUCLEOTIDE SEQUENCE [LARGE SCALE GENOMIC DNA]</scope>
    <source>
        <strain evidence="6 7">DSM 105721</strain>
    </source>
</reference>
<comment type="caution">
    <text evidence="6">The sequence shown here is derived from an EMBL/GenBank/DDBJ whole genome shotgun (WGS) entry which is preliminary data.</text>
</comment>
<dbReference type="InterPro" id="IPR013766">
    <property type="entry name" value="Thioredoxin_domain"/>
</dbReference>
<keyword evidence="6" id="KW-0413">Isomerase</keyword>
<dbReference type="InterPro" id="IPR000866">
    <property type="entry name" value="AhpC/TSA"/>
</dbReference>
<dbReference type="GO" id="GO:0016209">
    <property type="term" value="F:antioxidant activity"/>
    <property type="evidence" value="ECO:0007669"/>
    <property type="project" value="InterPro"/>
</dbReference>
<dbReference type="PANTHER" id="PTHR42852">
    <property type="entry name" value="THIOL:DISULFIDE INTERCHANGE PROTEIN DSBE"/>
    <property type="match status" value="1"/>
</dbReference>
<keyword evidence="7" id="KW-1185">Reference proteome</keyword>
<dbReference type="GO" id="GO:0017004">
    <property type="term" value="P:cytochrome complex assembly"/>
    <property type="evidence" value="ECO:0007669"/>
    <property type="project" value="UniProtKB-KW"/>
</dbReference>
<keyword evidence="4" id="KW-0676">Redox-active center</keyword>